<evidence type="ECO:0000256" key="15">
    <source>
        <dbReference type="SAM" id="MobiDB-lite"/>
    </source>
</evidence>
<evidence type="ECO:0000256" key="12">
    <source>
        <dbReference type="ARBA" id="ARBA00023242"/>
    </source>
</evidence>
<keyword evidence="9" id="KW-0862">Zinc</keyword>
<evidence type="ECO:0000313" key="18">
    <source>
        <dbReference type="Proteomes" id="UP001634393"/>
    </source>
</evidence>
<feature type="region of interest" description="Disordered" evidence="15">
    <location>
        <begin position="901"/>
        <end position="999"/>
    </location>
</feature>
<dbReference type="Pfam" id="PF17846">
    <property type="entry name" value="XRN_M"/>
    <property type="match status" value="1"/>
</dbReference>
<evidence type="ECO:0000256" key="2">
    <source>
        <dbReference type="ARBA" id="ARBA00006994"/>
    </source>
</evidence>
<feature type="compositionally biased region" description="Polar residues" evidence="15">
    <location>
        <begin position="901"/>
        <end position="911"/>
    </location>
</feature>
<keyword evidence="6" id="KW-0479">Metal-binding</keyword>
<comment type="caution">
    <text evidence="17">The sequence shown here is derived from an EMBL/GenBank/DDBJ whole genome shotgun (WGS) entry which is preliminary data.</text>
</comment>
<accession>A0ABD3TU94</accession>
<evidence type="ECO:0000256" key="8">
    <source>
        <dbReference type="ARBA" id="ARBA00022801"/>
    </source>
</evidence>
<evidence type="ECO:0000256" key="10">
    <source>
        <dbReference type="ARBA" id="ARBA00022839"/>
    </source>
</evidence>
<dbReference type="PIRSF" id="PIRSF037239">
    <property type="entry name" value="Exonuclease_Xrn2"/>
    <property type="match status" value="1"/>
</dbReference>
<evidence type="ECO:0000256" key="13">
    <source>
        <dbReference type="PIRNR" id="PIRNR037239"/>
    </source>
</evidence>
<dbReference type="GO" id="GO:0005634">
    <property type="term" value="C:nucleus"/>
    <property type="evidence" value="ECO:0007669"/>
    <property type="project" value="UniProtKB-SubCell"/>
</dbReference>
<evidence type="ECO:0000256" key="1">
    <source>
        <dbReference type="ARBA" id="ARBA00004123"/>
    </source>
</evidence>
<comment type="subcellular location">
    <subcellularLocation>
        <location evidence="1">Nucleus</location>
    </subcellularLocation>
</comment>
<dbReference type="FunFam" id="3.40.50.12390:FF:000001">
    <property type="entry name" value="5'-3' exoribonuclease"/>
    <property type="match status" value="1"/>
</dbReference>
<dbReference type="Pfam" id="PF03159">
    <property type="entry name" value="XRN_N"/>
    <property type="match status" value="1"/>
</dbReference>
<reference evidence="17 18" key="1">
    <citation type="submission" date="2024-12" db="EMBL/GenBank/DDBJ databases">
        <title>The unique morphological basis and parallel evolutionary history of personate flowers in Penstemon.</title>
        <authorList>
            <person name="Depatie T.H."/>
            <person name="Wessinger C.A."/>
        </authorList>
    </citation>
    <scope>NUCLEOTIDE SEQUENCE [LARGE SCALE GENOMIC DNA]</scope>
    <source>
        <strain evidence="17">WTNN_2</strain>
        <tissue evidence="17">Leaf</tissue>
    </source>
</reference>
<dbReference type="GO" id="GO:0006397">
    <property type="term" value="P:mRNA processing"/>
    <property type="evidence" value="ECO:0007669"/>
    <property type="project" value="UniProtKB-UniRule"/>
</dbReference>
<dbReference type="SUPFAM" id="SSF57756">
    <property type="entry name" value="Retrovirus zinc finger-like domains"/>
    <property type="match status" value="1"/>
</dbReference>
<keyword evidence="18" id="KW-1185">Reference proteome</keyword>
<sequence>MGVPAFYKWLVEKYPMVVVDVVEEEPIVIEGSKIPVDTSNPNPNKIEYDNLYLDMNGIIHPCFHPEDRPSPTTLVEVYHCIFDYIDRLFVMVRPRKLLYMAIDGVAPRAKMNQQRARRFRAAKDAADAAAEEERLRAEFEQEGRKLPPKQESQLFDSNLITPGTPFMAVLSLALQYFIHLRLNNDPGWKNVKVILSDSNVPGEGEHKIMSYIRLQRNLPGYDPNTRHCLYGLDADLIMLALATHEVHFCVLREVVFTLGQQDKCFLCGQVGHVAADCDGKPKRKAVEYDEKGDADVVPKKPYQFLNIWTLREYLEFEMMIPDLPFEIDYECIIDDFIFLCFFVGNDFLPHMPTLDIREGAINLLMAVYKKDFRSWGGYLTDGCKPNLSRVERFIQAVGSYEDKIFQKRARIRQGQAERIKREKLQAIRGDDIEPMDEPESLAPVARFRGSRLASGPSPSPYQPNDQSTSRRHEELSLATSSFSDLHIQCKQSETSVDKKTYVPAQKVPRVDSGATLGAAVVEVEDSRKFDMQVNEEELKSRLKESLREKSDVYNMDSQEADKVKLGEPGWKDRYYEEKFCAKTPEEREAVRRDVVLKYTEGLCWVMHYYFEGVCSWKWFYPYHYAPFASDLKGLGKLKIKFELGSPFRPLNQLLGVLPAASSHALPEQYRKLMTDPKSPIIEFYPADFEVDMNGKRFSWQGVAKLPFIDEGRLLAEVAKIEHTLTEEERRRNSTMPDMLFLSLSHTLSPYIFSLVDRCKQLTDQEKLEIKDPLDPVASGGMNGYISLCSGDPCPPIFRLPVVGNKDIMNNQVLCAIYRLPDTHKHIARPPPGVILPDKTVTMGDLKPPPILWHEDNGRKPYDNQMNPFDNQRHQNMDGAMSGRQLGEAAHRLVVNSLPSRTVNTSRNNASQIHPRAVGYRPQSRAYSNHTYLGDKPGYSSMDVRSRHRPSSSTTYRPPYPGPTHTNQQNRYHNPRGEWNSRPPAPVNTLRQGYYAQGPPQHGGNVYHPYPPGNGIQAPIRPGLYSHRPSLYNNSGTRQPYGGGHGGGGGGYNHVGGNWVPVVNPPPPAVGSRYNNPRQPGDQFPGFGRGRGRWQPESDYRR</sequence>
<feature type="region of interest" description="Disordered" evidence="15">
    <location>
        <begin position="1062"/>
        <end position="1101"/>
    </location>
</feature>
<comment type="function">
    <text evidence="13">Possesses 5'-&gt;3' exoribonuclease activity. Acts as an endogenous post-transcriptional gene silencing (PTGS) suppressor.</text>
</comment>
<dbReference type="InterPro" id="IPR036875">
    <property type="entry name" value="Znf_CCHC_sf"/>
</dbReference>
<dbReference type="FunFam" id="3.40.50.12390:FF:000003">
    <property type="entry name" value="5'-3' exoribonuclease"/>
    <property type="match status" value="1"/>
</dbReference>
<dbReference type="InterPro" id="IPR027073">
    <property type="entry name" value="5_3_exoribonuclease"/>
</dbReference>
<keyword evidence="5 13" id="KW-0540">Nuclease</keyword>
<evidence type="ECO:0000256" key="7">
    <source>
        <dbReference type="ARBA" id="ARBA00022771"/>
    </source>
</evidence>
<dbReference type="InterPro" id="IPR001878">
    <property type="entry name" value="Znf_CCHC"/>
</dbReference>
<name>A0ABD3TU94_9LAMI</name>
<keyword evidence="7 14" id="KW-0863">Zinc-finger</keyword>
<dbReference type="GO" id="GO:0006364">
    <property type="term" value="P:rRNA processing"/>
    <property type="evidence" value="ECO:0007669"/>
    <property type="project" value="UniProtKB-KW"/>
</dbReference>
<feature type="region of interest" description="Disordered" evidence="15">
    <location>
        <begin position="450"/>
        <end position="477"/>
    </location>
</feature>
<dbReference type="EMBL" id="JBJXBP010000003">
    <property type="protein sequence ID" value="KAL3840236.1"/>
    <property type="molecule type" value="Genomic_DNA"/>
</dbReference>
<keyword evidence="8 13" id="KW-0378">Hydrolase</keyword>
<dbReference type="Gene3D" id="3.40.50.12390">
    <property type="match status" value="2"/>
</dbReference>
<dbReference type="InterPro" id="IPR004859">
    <property type="entry name" value="Xrn1_N"/>
</dbReference>
<keyword evidence="3" id="KW-0698">rRNA processing</keyword>
<dbReference type="PANTHER" id="PTHR12341">
    <property type="entry name" value="5'-&gt;3' EXORIBONUCLEASE"/>
    <property type="match status" value="1"/>
</dbReference>
<evidence type="ECO:0000256" key="5">
    <source>
        <dbReference type="ARBA" id="ARBA00022722"/>
    </source>
</evidence>
<evidence type="ECO:0000256" key="6">
    <source>
        <dbReference type="ARBA" id="ARBA00022723"/>
    </source>
</evidence>
<keyword evidence="12" id="KW-0539">Nucleus</keyword>
<keyword evidence="4 13" id="KW-0507">mRNA processing</keyword>
<comment type="similarity">
    <text evidence="2 13">Belongs to the 5'-3' exonuclease family. XRN2/RAT1 subfamily.</text>
</comment>
<evidence type="ECO:0000313" key="17">
    <source>
        <dbReference type="EMBL" id="KAL3840236.1"/>
    </source>
</evidence>
<keyword evidence="11" id="KW-0175">Coiled coil</keyword>
<evidence type="ECO:0000259" key="16">
    <source>
        <dbReference type="PROSITE" id="PS50158"/>
    </source>
</evidence>
<dbReference type="Proteomes" id="UP001634393">
    <property type="component" value="Unassembled WGS sequence"/>
</dbReference>
<evidence type="ECO:0000256" key="14">
    <source>
        <dbReference type="PROSITE-ProRule" id="PRU00047"/>
    </source>
</evidence>
<proteinExistence type="inferred from homology"/>
<dbReference type="SMART" id="SM00343">
    <property type="entry name" value="ZnF_C2HC"/>
    <property type="match status" value="1"/>
</dbReference>
<keyword evidence="10 13" id="KW-0269">Exonuclease</keyword>
<evidence type="ECO:0000256" key="11">
    <source>
        <dbReference type="ARBA" id="ARBA00023054"/>
    </source>
</evidence>
<dbReference type="Pfam" id="PF00098">
    <property type="entry name" value="zf-CCHC"/>
    <property type="match status" value="1"/>
</dbReference>
<evidence type="ECO:0000256" key="4">
    <source>
        <dbReference type="ARBA" id="ARBA00022664"/>
    </source>
</evidence>
<dbReference type="PROSITE" id="PS50158">
    <property type="entry name" value="ZF_CCHC"/>
    <property type="match status" value="1"/>
</dbReference>
<dbReference type="CDD" id="cd18673">
    <property type="entry name" value="PIN_XRN1-2-like"/>
    <property type="match status" value="1"/>
</dbReference>
<dbReference type="InterPro" id="IPR041412">
    <property type="entry name" value="Xrn1_helical"/>
</dbReference>
<dbReference type="EC" id="3.1.13.-" evidence="13"/>
<gene>
    <name evidence="17" type="ORF">ACJIZ3_024827</name>
</gene>
<evidence type="ECO:0000256" key="9">
    <source>
        <dbReference type="ARBA" id="ARBA00022833"/>
    </source>
</evidence>
<organism evidence="17 18">
    <name type="scientific">Penstemon smallii</name>
    <dbReference type="NCBI Taxonomy" id="265156"/>
    <lineage>
        <taxon>Eukaryota</taxon>
        <taxon>Viridiplantae</taxon>
        <taxon>Streptophyta</taxon>
        <taxon>Embryophyta</taxon>
        <taxon>Tracheophyta</taxon>
        <taxon>Spermatophyta</taxon>
        <taxon>Magnoliopsida</taxon>
        <taxon>eudicotyledons</taxon>
        <taxon>Gunneridae</taxon>
        <taxon>Pentapetalae</taxon>
        <taxon>asterids</taxon>
        <taxon>lamiids</taxon>
        <taxon>Lamiales</taxon>
        <taxon>Plantaginaceae</taxon>
        <taxon>Cheloneae</taxon>
        <taxon>Penstemon</taxon>
    </lineage>
</organism>
<dbReference type="GO" id="GO:0004534">
    <property type="term" value="F:5'-3' RNA exonuclease activity"/>
    <property type="evidence" value="ECO:0007669"/>
    <property type="project" value="UniProtKB-UniRule"/>
</dbReference>
<dbReference type="AlphaFoldDB" id="A0ABD3TU94"/>
<evidence type="ECO:0000256" key="3">
    <source>
        <dbReference type="ARBA" id="ARBA00022552"/>
    </source>
</evidence>
<protein>
    <recommendedName>
        <fullName evidence="13">5'-3' exoribonuclease</fullName>
        <ecNumber evidence="13">3.1.13.-</ecNumber>
    </recommendedName>
</protein>
<dbReference type="GO" id="GO:0010587">
    <property type="term" value="P:miRNA catabolic process"/>
    <property type="evidence" value="ECO:0007669"/>
    <property type="project" value="UniProtKB-ARBA"/>
</dbReference>
<dbReference type="Gene3D" id="1.25.40.1050">
    <property type="match status" value="1"/>
</dbReference>
<feature type="domain" description="CCHC-type" evidence="16">
    <location>
        <begin position="263"/>
        <end position="277"/>
    </location>
</feature>
<dbReference type="InterPro" id="IPR017151">
    <property type="entry name" value="Xrn2/3/4"/>
</dbReference>
<dbReference type="PANTHER" id="PTHR12341:SF41">
    <property type="entry name" value="5'-3' EXORIBONUCLEASE 2"/>
    <property type="match status" value="1"/>
</dbReference>
<dbReference type="FunFam" id="1.25.40.1050:FF:000002">
    <property type="entry name" value="5'-3' exoribonuclease"/>
    <property type="match status" value="1"/>
</dbReference>
<dbReference type="GO" id="GO:0008270">
    <property type="term" value="F:zinc ion binding"/>
    <property type="evidence" value="ECO:0007669"/>
    <property type="project" value="UniProtKB-KW"/>
</dbReference>